<feature type="domain" description="FIIND" evidence="4">
    <location>
        <begin position="1"/>
        <end position="148"/>
    </location>
</feature>
<reference evidence="6" key="1">
    <citation type="submission" date="2018-06" db="EMBL/GenBank/DDBJ databases">
        <title>Genome assembly of Danube salmon.</title>
        <authorList>
            <person name="Macqueen D.J."/>
            <person name="Gundappa M.K."/>
        </authorList>
    </citation>
    <scope>NUCLEOTIDE SEQUENCE [LARGE SCALE GENOMIC DNA]</scope>
</reference>
<dbReference type="GO" id="GO:0005829">
    <property type="term" value="C:cytosol"/>
    <property type="evidence" value="ECO:0007669"/>
    <property type="project" value="UniProtKB-SubCell"/>
</dbReference>
<dbReference type="GeneTree" id="ENSGT00980000199089"/>
<dbReference type="SMART" id="SM01289">
    <property type="entry name" value="PYRIN"/>
    <property type="match status" value="1"/>
</dbReference>
<dbReference type="PROSITE" id="PS50824">
    <property type="entry name" value="DAPIN"/>
    <property type="match status" value="1"/>
</dbReference>
<sequence length="238" mass="27144">MDSLLMVMSQMMMLPSPPYVHVLLFYQPLGKRSILNVLLLPSNVVRKEVREVIERDGIREILTTSLCTLTPMQEYTLSTNPADAHPIQPNTAKFVDYYENYVPTFQLFIKPVVEEVNLLLEEKKANTLVWKGLVWLPVTPPGGSTAGTKNVHFLLLDILEELGQGDLKKFQWYINKGVEEFPAISEGQLEDADRLVTVDRMVQSYCYEGAVKITLEILRKMGRNNLADELMEKLTKQV</sequence>
<evidence type="ECO:0000259" key="4">
    <source>
        <dbReference type="PROSITE" id="PS51830"/>
    </source>
</evidence>
<feature type="domain" description="Pyrin" evidence="3">
    <location>
        <begin position="146"/>
        <end position="236"/>
    </location>
</feature>
<name>A0A4W5Q5P3_9TELE</name>
<accession>A0A4W5Q5P3</accession>
<dbReference type="AlphaFoldDB" id="A0A4W5Q5P3"/>
<dbReference type="STRING" id="62062.ENSHHUP00000072501"/>
<evidence type="ECO:0008006" key="7">
    <source>
        <dbReference type="Google" id="ProtNLM"/>
    </source>
</evidence>
<dbReference type="Pfam" id="PF02758">
    <property type="entry name" value="PYRIN"/>
    <property type="match status" value="1"/>
</dbReference>
<dbReference type="Pfam" id="PF23679">
    <property type="entry name" value="UPA-FIIND"/>
    <property type="match status" value="1"/>
</dbReference>
<dbReference type="InterPro" id="IPR004020">
    <property type="entry name" value="DAPIN"/>
</dbReference>
<evidence type="ECO:0000313" key="5">
    <source>
        <dbReference type="Ensembl" id="ENSHHUP00000072501.1"/>
    </source>
</evidence>
<evidence type="ECO:0000259" key="3">
    <source>
        <dbReference type="PROSITE" id="PS50824"/>
    </source>
</evidence>
<keyword evidence="2" id="KW-0963">Cytoplasm</keyword>
<keyword evidence="6" id="KW-1185">Reference proteome</keyword>
<comment type="subcellular location">
    <subcellularLocation>
        <location evidence="1">Cytoplasm</location>
        <location evidence="1">Cytosol</location>
    </subcellularLocation>
</comment>
<evidence type="ECO:0000256" key="1">
    <source>
        <dbReference type="ARBA" id="ARBA00004514"/>
    </source>
</evidence>
<evidence type="ECO:0000256" key="2">
    <source>
        <dbReference type="ARBA" id="ARBA00022490"/>
    </source>
</evidence>
<proteinExistence type="predicted"/>
<reference evidence="5" key="2">
    <citation type="submission" date="2025-08" db="UniProtKB">
        <authorList>
            <consortium name="Ensembl"/>
        </authorList>
    </citation>
    <scope>IDENTIFICATION</scope>
</reference>
<dbReference type="SUPFAM" id="SSF47986">
    <property type="entry name" value="DEATH domain"/>
    <property type="match status" value="1"/>
</dbReference>
<dbReference type="InterPro" id="IPR011029">
    <property type="entry name" value="DEATH-like_dom_sf"/>
</dbReference>
<dbReference type="PROSITE" id="PS51830">
    <property type="entry name" value="FIIND"/>
    <property type="match status" value="1"/>
</dbReference>
<evidence type="ECO:0000313" key="6">
    <source>
        <dbReference type="Proteomes" id="UP000314982"/>
    </source>
</evidence>
<protein>
    <recommendedName>
        <fullName evidence="7">Pyrin domain-containing protein</fullName>
    </recommendedName>
</protein>
<dbReference type="Proteomes" id="UP000314982">
    <property type="component" value="Unassembled WGS sequence"/>
</dbReference>
<dbReference type="InterPro" id="IPR025307">
    <property type="entry name" value="FIIND_dom"/>
</dbReference>
<organism evidence="5 6">
    <name type="scientific">Hucho hucho</name>
    <name type="common">huchen</name>
    <dbReference type="NCBI Taxonomy" id="62062"/>
    <lineage>
        <taxon>Eukaryota</taxon>
        <taxon>Metazoa</taxon>
        <taxon>Chordata</taxon>
        <taxon>Craniata</taxon>
        <taxon>Vertebrata</taxon>
        <taxon>Euteleostomi</taxon>
        <taxon>Actinopterygii</taxon>
        <taxon>Neopterygii</taxon>
        <taxon>Teleostei</taxon>
        <taxon>Protacanthopterygii</taxon>
        <taxon>Salmoniformes</taxon>
        <taxon>Salmonidae</taxon>
        <taxon>Salmoninae</taxon>
        <taxon>Hucho</taxon>
    </lineage>
</organism>
<dbReference type="CDD" id="cd08321">
    <property type="entry name" value="Pyrin_ASC-like"/>
    <property type="match status" value="1"/>
</dbReference>
<reference evidence="5" key="3">
    <citation type="submission" date="2025-09" db="UniProtKB">
        <authorList>
            <consortium name="Ensembl"/>
        </authorList>
    </citation>
    <scope>IDENTIFICATION</scope>
</reference>
<dbReference type="Ensembl" id="ENSHHUT00000074901.1">
    <property type="protein sequence ID" value="ENSHHUP00000072501.1"/>
    <property type="gene ID" value="ENSHHUG00000042561.1"/>
</dbReference>
<dbReference type="Gene3D" id="1.10.533.10">
    <property type="entry name" value="Death Domain, Fas"/>
    <property type="match status" value="1"/>
</dbReference>